<dbReference type="AlphaFoldDB" id="A0A0B7AFW2"/>
<dbReference type="EMBL" id="HACG01031951">
    <property type="protein sequence ID" value="CEK78816.1"/>
    <property type="molecule type" value="Transcribed_RNA"/>
</dbReference>
<gene>
    <name evidence="2" type="primary">ORF112034</name>
    <name evidence="3" type="synonym">ORF112039</name>
</gene>
<keyword evidence="1" id="KW-0812">Transmembrane</keyword>
<feature type="transmembrane region" description="Helical" evidence="1">
    <location>
        <begin position="66"/>
        <end position="89"/>
    </location>
</feature>
<keyword evidence="1" id="KW-1133">Transmembrane helix</keyword>
<reference evidence="2" key="1">
    <citation type="submission" date="2014-12" db="EMBL/GenBank/DDBJ databases">
        <title>Insight into the proteome of Arion vulgaris.</title>
        <authorList>
            <person name="Aradska J."/>
            <person name="Bulat T."/>
            <person name="Smidak R."/>
            <person name="Sarate P."/>
            <person name="Gangsoo J."/>
            <person name="Sialana F."/>
            <person name="Bilban M."/>
            <person name="Lubec G."/>
        </authorList>
    </citation>
    <scope>NUCLEOTIDE SEQUENCE</scope>
    <source>
        <tissue evidence="2">Skin</tissue>
    </source>
</reference>
<name>A0A0B7AFW2_9EUPU</name>
<proteinExistence type="predicted"/>
<organism evidence="2">
    <name type="scientific">Arion vulgaris</name>
    <dbReference type="NCBI Taxonomy" id="1028688"/>
    <lineage>
        <taxon>Eukaryota</taxon>
        <taxon>Metazoa</taxon>
        <taxon>Spiralia</taxon>
        <taxon>Lophotrochozoa</taxon>
        <taxon>Mollusca</taxon>
        <taxon>Gastropoda</taxon>
        <taxon>Heterobranchia</taxon>
        <taxon>Euthyneura</taxon>
        <taxon>Panpulmonata</taxon>
        <taxon>Eupulmonata</taxon>
        <taxon>Stylommatophora</taxon>
        <taxon>Helicina</taxon>
        <taxon>Arionoidea</taxon>
        <taxon>Arionidae</taxon>
        <taxon>Arion</taxon>
    </lineage>
</organism>
<dbReference type="EMBL" id="HACG01031950">
    <property type="protein sequence ID" value="CEK78815.1"/>
    <property type="molecule type" value="Transcribed_RNA"/>
</dbReference>
<accession>A0A0B7AFW2</accession>
<evidence type="ECO:0000256" key="1">
    <source>
        <dbReference type="SAM" id="Phobius"/>
    </source>
</evidence>
<sequence length="115" mass="13703">MYTTTNYEIGGWILIQKIHNINIGSNLHKTESCTVMQIICDHKSPQLTQINLFPYFVPYRGSQWKYFLLLQYFHSMAVPYISFFFSGFLKRTILLHVTLDCERVEYVLQFHFLPD</sequence>
<evidence type="ECO:0000313" key="2">
    <source>
        <dbReference type="EMBL" id="CEK78815.1"/>
    </source>
</evidence>
<protein>
    <submittedName>
        <fullName evidence="2">Uncharacterized protein</fullName>
    </submittedName>
</protein>
<keyword evidence="1" id="KW-0472">Membrane</keyword>
<evidence type="ECO:0000313" key="3">
    <source>
        <dbReference type="EMBL" id="CEK78816.1"/>
    </source>
</evidence>